<dbReference type="InterPro" id="IPR045093">
    <property type="entry name" value="Cullin"/>
</dbReference>
<feature type="domain" description="Cullin family profile" evidence="9">
    <location>
        <begin position="377"/>
        <end position="604"/>
    </location>
</feature>
<evidence type="ECO:0000313" key="11">
    <source>
        <dbReference type="Proteomes" id="UP000013827"/>
    </source>
</evidence>
<evidence type="ECO:0000256" key="6">
    <source>
        <dbReference type="ARBA" id="ARBA00023242"/>
    </source>
</evidence>
<dbReference type="GO" id="GO:0010468">
    <property type="term" value="P:regulation of gene expression"/>
    <property type="evidence" value="ECO:0007669"/>
    <property type="project" value="UniProtKB-ARBA"/>
</dbReference>
<dbReference type="InterPro" id="IPR016158">
    <property type="entry name" value="Cullin_homology"/>
</dbReference>
<evidence type="ECO:0000256" key="7">
    <source>
        <dbReference type="PROSITE-ProRule" id="PRU00330"/>
    </source>
</evidence>
<dbReference type="FunFam" id="1.20.1310.10:FF:000002">
    <property type="entry name" value="cullin-3 isoform X1"/>
    <property type="match status" value="1"/>
</dbReference>
<dbReference type="InterPro" id="IPR019559">
    <property type="entry name" value="Cullin_neddylation_domain"/>
</dbReference>
<keyword evidence="4" id="KW-1017">Isopeptide bond</keyword>
<keyword evidence="5" id="KW-0832">Ubl conjugation</keyword>
<protein>
    <recommendedName>
        <fullName evidence="9">Cullin family profile domain-containing protein</fullName>
    </recommendedName>
</protein>
<dbReference type="GO" id="GO:0080090">
    <property type="term" value="P:regulation of primary metabolic process"/>
    <property type="evidence" value="ECO:0007669"/>
    <property type="project" value="UniProtKB-ARBA"/>
</dbReference>
<dbReference type="FunFam" id="1.10.10.10:FF:000091">
    <property type="entry name" value="Cullin 3"/>
    <property type="match status" value="1"/>
</dbReference>
<dbReference type="GO" id="GO:0005737">
    <property type="term" value="C:cytoplasm"/>
    <property type="evidence" value="ECO:0007669"/>
    <property type="project" value="UniProtKB-ARBA"/>
</dbReference>
<dbReference type="GO" id="GO:0000209">
    <property type="term" value="P:protein polyubiquitination"/>
    <property type="evidence" value="ECO:0007669"/>
    <property type="project" value="UniProtKB-ARBA"/>
</dbReference>
<dbReference type="PANTHER" id="PTHR11932">
    <property type="entry name" value="CULLIN"/>
    <property type="match status" value="1"/>
</dbReference>
<dbReference type="SMART" id="SM00884">
    <property type="entry name" value="Cullin_Nedd8"/>
    <property type="match status" value="1"/>
</dbReference>
<dbReference type="Gene3D" id="3.30.230.130">
    <property type="entry name" value="Cullin, Chain C, Domain 2"/>
    <property type="match status" value="1"/>
</dbReference>
<dbReference type="KEGG" id="ehx:EMIHUDRAFT_434769"/>
<sequence length="734" mass="84428">MAAGGKTKFVIPPFRQSQAMDEEYANRTWQTLHSAIHEIHRQNASGLSFEELYRNAYNMVLHKFGDKLYNGLVETITLHLRGVAQEVAVAADGDFLPQLKEKWEKHRLSSIMIRDILMYMDRTYVVAQKKVAVFERGLQIFRDEVCRNDRIKGRLLATVLDLIHRERCSETIERGVIKTVTSMLVELGQDVYQRDFEVPFLEATADFYRKESHECLAQNSASEYMRKAEARLGEEHERVTHYLDKASEGRLNEVVERQLIAEHMRTLAEMEHSGVVPMLEDDRIPDLKRAYELFGRVTSPDGLGVIRELMSGHVKGRGQQLVAEEPGAARDPVEFVKGLLALRDKYQSIIQGAFSGDKTFFNALNSTFEYFINLNQRSPEYISLFVDEQMRKGMRGTSEDEVEAMLDKVVMLFRYLQEKDVFEKYYKQHLAKRLLGGRSISDDVERSMIQKLKQECGYQFTSKLEGMFMDMKVSADTQDKFRAANGSSKVESIDLSVQVLTTGFWPTQVSGGCNLPAPVARCCEVFREHYLKQHSGRRLQWQTSMGNADLKAQFGASRHEINVSTYMMCVLLLFNDNDRLSYADIARDTAIAPAELKRTLQSLACGKFKLLLKEPKGREVDESDAFSFNASFSSKQLRFKVGTVSAQRETEAEKHETRQKVDEDRKPQIEAAIVRIMKSRKEMEHNALIADVTAQLTARFMPHPNVIKKRIESLIEREFLERDKNNWRMYKYLA</sequence>
<evidence type="ECO:0000256" key="8">
    <source>
        <dbReference type="RuleBase" id="RU003829"/>
    </source>
</evidence>
<dbReference type="InterPro" id="IPR036390">
    <property type="entry name" value="WH_DNA-bd_sf"/>
</dbReference>
<evidence type="ECO:0000256" key="1">
    <source>
        <dbReference type="ARBA" id="ARBA00004123"/>
    </source>
</evidence>
<comment type="similarity">
    <text evidence="3 7 8">Belongs to the cullin family.</text>
</comment>
<dbReference type="AlphaFoldDB" id="A0A0D3JY65"/>
<evidence type="ECO:0000256" key="3">
    <source>
        <dbReference type="ARBA" id="ARBA00006019"/>
    </source>
</evidence>
<comment type="pathway">
    <text evidence="2">Protein modification; protein ubiquitination.</text>
</comment>
<dbReference type="InterPro" id="IPR001373">
    <property type="entry name" value="Cullin_N"/>
</dbReference>
<organism evidence="10 11">
    <name type="scientific">Emiliania huxleyi (strain CCMP1516)</name>
    <dbReference type="NCBI Taxonomy" id="280463"/>
    <lineage>
        <taxon>Eukaryota</taxon>
        <taxon>Haptista</taxon>
        <taxon>Haptophyta</taxon>
        <taxon>Prymnesiophyceae</taxon>
        <taxon>Isochrysidales</taxon>
        <taxon>Noelaerhabdaceae</taxon>
        <taxon>Emiliania</taxon>
    </lineage>
</organism>
<dbReference type="SMART" id="SM00182">
    <property type="entry name" value="CULLIN"/>
    <property type="match status" value="1"/>
</dbReference>
<dbReference type="eggNOG" id="KOG2166">
    <property type="taxonomic scope" value="Eukaryota"/>
</dbReference>
<dbReference type="Pfam" id="PF26557">
    <property type="entry name" value="Cullin_AB"/>
    <property type="match status" value="1"/>
</dbReference>
<dbReference type="InterPro" id="IPR016159">
    <property type="entry name" value="Cullin_repeat-like_dom_sf"/>
</dbReference>
<dbReference type="SUPFAM" id="SSF74788">
    <property type="entry name" value="Cullin repeat-like"/>
    <property type="match status" value="1"/>
</dbReference>
<name>A0A0D3JY65_EMIH1</name>
<dbReference type="SUPFAM" id="SSF75632">
    <property type="entry name" value="Cullin homology domain"/>
    <property type="match status" value="1"/>
</dbReference>
<dbReference type="SUPFAM" id="SSF46785">
    <property type="entry name" value="Winged helix' DNA-binding domain"/>
    <property type="match status" value="1"/>
</dbReference>
<dbReference type="GO" id="GO:0006950">
    <property type="term" value="P:response to stress"/>
    <property type="evidence" value="ECO:0007669"/>
    <property type="project" value="UniProtKB-ARBA"/>
</dbReference>
<dbReference type="Proteomes" id="UP000013827">
    <property type="component" value="Unassembled WGS sequence"/>
</dbReference>
<dbReference type="GO" id="GO:0007165">
    <property type="term" value="P:signal transduction"/>
    <property type="evidence" value="ECO:0007669"/>
    <property type="project" value="UniProtKB-ARBA"/>
</dbReference>
<dbReference type="Pfam" id="PF10557">
    <property type="entry name" value="Cullin_Nedd8"/>
    <property type="match status" value="1"/>
</dbReference>
<accession>A0A0D3JY65</accession>
<dbReference type="RefSeq" id="XP_005780879.1">
    <property type="nucleotide sequence ID" value="XM_005780822.1"/>
</dbReference>
<dbReference type="PaxDb" id="2903-EOD28450"/>
<proteinExistence type="inferred from homology"/>
<comment type="subcellular location">
    <subcellularLocation>
        <location evidence="1">Nucleus</location>
    </subcellularLocation>
</comment>
<dbReference type="FunFam" id="1.20.1310.10:FF:000006">
    <property type="entry name" value="Cullin 3"/>
    <property type="match status" value="1"/>
</dbReference>
<dbReference type="GO" id="GO:0000278">
    <property type="term" value="P:mitotic cell cycle"/>
    <property type="evidence" value="ECO:0007669"/>
    <property type="project" value="UniProtKB-ARBA"/>
</dbReference>
<dbReference type="Gene3D" id="1.10.10.10">
    <property type="entry name" value="Winged helix-like DNA-binding domain superfamily/Winged helix DNA-binding domain"/>
    <property type="match status" value="1"/>
</dbReference>
<dbReference type="Pfam" id="PF00888">
    <property type="entry name" value="Cullin"/>
    <property type="match status" value="1"/>
</dbReference>
<evidence type="ECO:0000256" key="2">
    <source>
        <dbReference type="ARBA" id="ARBA00004906"/>
    </source>
</evidence>
<dbReference type="PROSITE" id="PS50069">
    <property type="entry name" value="CULLIN_2"/>
    <property type="match status" value="1"/>
</dbReference>
<dbReference type="STRING" id="2903.R1EPB6"/>
<dbReference type="GO" id="GO:0043161">
    <property type="term" value="P:proteasome-mediated ubiquitin-dependent protein catabolic process"/>
    <property type="evidence" value="ECO:0007669"/>
    <property type="project" value="UniProtKB-ARBA"/>
</dbReference>
<evidence type="ECO:0000256" key="4">
    <source>
        <dbReference type="ARBA" id="ARBA00022499"/>
    </source>
</evidence>
<reference evidence="11" key="1">
    <citation type="journal article" date="2013" name="Nature">
        <title>Pan genome of the phytoplankton Emiliania underpins its global distribution.</title>
        <authorList>
            <person name="Read B.A."/>
            <person name="Kegel J."/>
            <person name="Klute M.J."/>
            <person name="Kuo A."/>
            <person name="Lefebvre S.C."/>
            <person name="Maumus F."/>
            <person name="Mayer C."/>
            <person name="Miller J."/>
            <person name="Monier A."/>
            <person name="Salamov A."/>
            <person name="Young J."/>
            <person name="Aguilar M."/>
            <person name="Claverie J.M."/>
            <person name="Frickenhaus S."/>
            <person name="Gonzalez K."/>
            <person name="Herman E.K."/>
            <person name="Lin Y.C."/>
            <person name="Napier J."/>
            <person name="Ogata H."/>
            <person name="Sarno A.F."/>
            <person name="Shmutz J."/>
            <person name="Schroeder D."/>
            <person name="de Vargas C."/>
            <person name="Verret F."/>
            <person name="von Dassow P."/>
            <person name="Valentin K."/>
            <person name="Van de Peer Y."/>
            <person name="Wheeler G."/>
            <person name="Dacks J.B."/>
            <person name="Delwiche C.F."/>
            <person name="Dyhrman S.T."/>
            <person name="Glockner G."/>
            <person name="John U."/>
            <person name="Richards T."/>
            <person name="Worden A.Z."/>
            <person name="Zhang X."/>
            <person name="Grigoriev I.V."/>
            <person name="Allen A.E."/>
            <person name="Bidle K."/>
            <person name="Borodovsky M."/>
            <person name="Bowler C."/>
            <person name="Brownlee C."/>
            <person name="Cock J.M."/>
            <person name="Elias M."/>
            <person name="Gladyshev V.N."/>
            <person name="Groth M."/>
            <person name="Guda C."/>
            <person name="Hadaegh A."/>
            <person name="Iglesias-Rodriguez M.D."/>
            <person name="Jenkins J."/>
            <person name="Jones B.M."/>
            <person name="Lawson T."/>
            <person name="Leese F."/>
            <person name="Lindquist E."/>
            <person name="Lobanov A."/>
            <person name="Lomsadze A."/>
            <person name="Malik S.B."/>
            <person name="Marsh M.E."/>
            <person name="Mackinder L."/>
            <person name="Mock T."/>
            <person name="Mueller-Roeber B."/>
            <person name="Pagarete A."/>
            <person name="Parker M."/>
            <person name="Probert I."/>
            <person name="Quesneville H."/>
            <person name="Raines C."/>
            <person name="Rensing S.A."/>
            <person name="Riano-Pachon D.M."/>
            <person name="Richier S."/>
            <person name="Rokitta S."/>
            <person name="Shiraiwa Y."/>
            <person name="Soanes D.M."/>
            <person name="van der Giezen M."/>
            <person name="Wahlund T.M."/>
            <person name="Williams B."/>
            <person name="Wilson W."/>
            <person name="Wolfe G."/>
            <person name="Wurch L.L."/>
        </authorList>
    </citation>
    <scope>NUCLEOTIDE SEQUENCE</scope>
</reference>
<dbReference type="OMA" id="MFKDMTI"/>
<dbReference type="EnsemblProtists" id="EOD28450">
    <property type="protein sequence ID" value="EOD28450"/>
    <property type="gene ID" value="EMIHUDRAFT_434769"/>
</dbReference>
<evidence type="ECO:0000259" key="9">
    <source>
        <dbReference type="PROSITE" id="PS50069"/>
    </source>
</evidence>
<dbReference type="GO" id="GO:0031625">
    <property type="term" value="F:ubiquitin protein ligase binding"/>
    <property type="evidence" value="ECO:0007669"/>
    <property type="project" value="InterPro"/>
</dbReference>
<dbReference type="GO" id="GO:0005634">
    <property type="term" value="C:nucleus"/>
    <property type="evidence" value="ECO:0007669"/>
    <property type="project" value="UniProtKB-SubCell"/>
</dbReference>
<keyword evidence="6" id="KW-0539">Nucleus</keyword>
<dbReference type="InterPro" id="IPR036388">
    <property type="entry name" value="WH-like_DNA-bd_sf"/>
</dbReference>
<dbReference type="GeneID" id="17273996"/>
<dbReference type="FunFam" id="1.20.1310.10:FF:000001">
    <property type="entry name" value="Cullin 3"/>
    <property type="match status" value="1"/>
</dbReference>
<dbReference type="HOGENOM" id="CLU_004747_7_1_1"/>
<evidence type="ECO:0000313" key="10">
    <source>
        <dbReference type="EnsemblProtists" id="EOD28450"/>
    </source>
</evidence>
<dbReference type="InterPro" id="IPR036317">
    <property type="entry name" value="Cullin_homology_sf"/>
</dbReference>
<keyword evidence="11" id="KW-1185">Reference proteome</keyword>
<dbReference type="InterPro" id="IPR059120">
    <property type="entry name" value="Cullin-like_AB"/>
</dbReference>
<evidence type="ECO:0000256" key="5">
    <source>
        <dbReference type="ARBA" id="ARBA00022843"/>
    </source>
</evidence>
<reference evidence="10" key="2">
    <citation type="submission" date="2024-10" db="UniProtKB">
        <authorList>
            <consortium name="EnsemblProtists"/>
        </authorList>
    </citation>
    <scope>IDENTIFICATION</scope>
</reference>
<dbReference type="Gene3D" id="1.20.1310.10">
    <property type="entry name" value="Cullin Repeats"/>
    <property type="match status" value="4"/>
</dbReference>